<name>A0A1Y2A469_9PLEO</name>
<sequence>MAKRELKIARGRLKKMEEAQGSTGKMMHQLNNALGGSSHVQSGENGMGDRASKPRGEQPGSKRSRLEDSATTPASVVSDMVARATKRPNLSTPAPAPHQGQASYSLPKKPTFPYVPAPQFPIATQSPAQDGVWQYQVLLSDGAGMMYFKHGSNQIRIANVPADVIDDARNLTANHPFTVSNAKLTSACIERRRRHSGMVCHIDDQAKEFACTTCVKSRTPCVRPIPSGYEVVSIFGRDPPVWI</sequence>
<reference evidence="2 3" key="1">
    <citation type="submission" date="2016-07" db="EMBL/GenBank/DDBJ databases">
        <title>Pervasive Adenine N6-methylation of Active Genes in Fungi.</title>
        <authorList>
            <consortium name="DOE Joint Genome Institute"/>
            <person name="Mondo S.J."/>
            <person name="Dannebaum R.O."/>
            <person name="Kuo R.C."/>
            <person name="Labutti K."/>
            <person name="Haridas S."/>
            <person name="Kuo A."/>
            <person name="Salamov A."/>
            <person name="Ahrendt S.R."/>
            <person name="Lipzen A."/>
            <person name="Sullivan W."/>
            <person name="Andreopoulos W.B."/>
            <person name="Clum A."/>
            <person name="Lindquist E."/>
            <person name="Daum C."/>
            <person name="Ramamoorthy G.K."/>
            <person name="Gryganskyi A."/>
            <person name="Culley D."/>
            <person name="Magnuson J.K."/>
            <person name="James T.Y."/>
            <person name="O'Malley M.A."/>
            <person name="Stajich J.E."/>
            <person name="Spatafora J.W."/>
            <person name="Visel A."/>
            <person name="Grigoriev I.V."/>
        </authorList>
    </citation>
    <scope>NUCLEOTIDE SEQUENCE [LARGE SCALE GENOMIC DNA]</scope>
    <source>
        <strain evidence="2 3">CBS 115471</strain>
    </source>
</reference>
<dbReference type="EMBL" id="MCFA01000013">
    <property type="protein sequence ID" value="ORY17321.1"/>
    <property type="molecule type" value="Genomic_DNA"/>
</dbReference>
<feature type="region of interest" description="Disordered" evidence="1">
    <location>
        <begin position="1"/>
        <end position="79"/>
    </location>
</feature>
<gene>
    <name evidence="2" type="ORF">BCR34DRAFT_555848</name>
</gene>
<evidence type="ECO:0000313" key="2">
    <source>
        <dbReference type="EMBL" id="ORY17321.1"/>
    </source>
</evidence>
<dbReference type="AlphaFoldDB" id="A0A1Y2A469"/>
<feature type="compositionally biased region" description="Basic and acidic residues" evidence="1">
    <location>
        <begin position="1"/>
        <end position="18"/>
    </location>
</feature>
<feature type="compositionally biased region" description="Polar residues" evidence="1">
    <location>
        <begin position="29"/>
        <end position="44"/>
    </location>
</feature>
<protein>
    <submittedName>
        <fullName evidence="2">Uncharacterized protein</fullName>
    </submittedName>
</protein>
<feature type="non-terminal residue" evidence="2">
    <location>
        <position position="243"/>
    </location>
</feature>
<feature type="region of interest" description="Disordered" evidence="1">
    <location>
        <begin position="87"/>
        <end position="106"/>
    </location>
</feature>
<organism evidence="2 3">
    <name type="scientific">Clohesyomyces aquaticus</name>
    <dbReference type="NCBI Taxonomy" id="1231657"/>
    <lineage>
        <taxon>Eukaryota</taxon>
        <taxon>Fungi</taxon>
        <taxon>Dikarya</taxon>
        <taxon>Ascomycota</taxon>
        <taxon>Pezizomycotina</taxon>
        <taxon>Dothideomycetes</taxon>
        <taxon>Pleosporomycetidae</taxon>
        <taxon>Pleosporales</taxon>
        <taxon>Lindgomycetaceae</taxon>
        <taxon>Clohesyomyces</taxon>
    </lineage>
</organism>
<proteinExistence type="predicted"/>
<dbReference type="Proteomes" id="UP000193144">
    <property type="component" value="Unassembled WGS sequence"/>
</dbReference>
<evidence type="ECO:0000313" key="3">
    <source>
        <dbReference type="Proteomes" id="UP000193144"/>
    </source>
</evidence>
<accession>A0A1Y2A469</accession>
<comment type="caution">
    <text evidence="2">The sequence shown here is derived from an EMBL/GenBank/DDBJ whole genome shotgun (WGS) entry which is preliminary data.</text>
</comment>
<evidence type="ECO:0000256" key="1">
    <source>
        <dbReference type="SAM" id="MobiDB-lite"/>
    </source>
</evidence>
<keyword evidence="3" id="KW-1185">Reference proteome</keyword>